<evidence type="ECO:0000313" key="2">
    <source>
        <dbReference type="Proteomes" id="UP000316252"/>
    </source>
</evidence>
<comment type="caution">
    <text evidence="1">The sequence shown here is derived from an EMBL/GenBank/DDBJ whole genome shotgun (WGS) entry which is preliminary data.</text>
</comment>
<keyword evidence="2" id="KW-1185">Reference proteome</keyword>
<dbReference type="RefSeq" id="WP_141164197.1">
    <property type="nucleotide sequence ID" value="NZ_VHQG01000004.1"/>
</dbReference>
<dbReference type="Pfam" id="PF08002">
    <property type="entry name" value="DUF1697"/>
    <property type="match status" value="1"/>
</dbReference>
<proteinExistence type="predicted"/>
<sequence>MTGYVVLLRGVNVGGVNIKMADLAACVRGLGYDGVRTVLASGNVVLESEESATTVKERLESALRERFGYDAWVHVLDDGELARIIDGYPFERGRDGWHDYVVVAAHDDTRAELEAVIPSLDPELERAELAHGVLYWTVQKGSTLDSVMGKAQSRARYKPWLTSRNVNTLDKLRR</sequence>
<dbReference type="Gene3D" id="3.30.70.1280">
    <property type="entry name" value="SP0830-like domains"/>
    <property type="match status" value="1"/>
</dbReference>
<dbReference type="PANTHER" id="PTHR36439:SF1">
    <property type="entry name" value="DUF1697 DOMAIN-CONTAINING PROTEIN"/>
    <property type="match status" value="1"/>
</dbReference>
<protein>
    <submittedName>
        <fullName evidence="1">DUF1697 domain-containing protein</fullName>
    </submittedName>
</protein>
<name>A0A506Y2D3_9MICO</name>
<gene>
    <name evidence="1" type="ORF">FJ657_13245</name>
</gene>
<dbReference type="Gene3D" id="3.30.70.1260">
    <property type="entry name" value="bacterial protein sp0830 like"/>
    <property type="match status" value="1"/>
</dbReference>
<dbReference type="EMBL" id="VHQG01000004">
    <property type="protein sequence ID" value="TPW74559.1"/>
    <property type="molecule type" value="Genomic_DNA"/>
</dbReference>
<accession>A0A506Y2D3</accession>
<evidence type="ECO:0000313" key="1">
    <source>
        <dbReference type="EMBL" id="TPW74559.1"/>
    </source>
</evidence>
<organism evidence="1 2">
    <name type="scientific">Schumannella soli</name>
    <dbReference type="NCBI Taxonomy" id="2590779"/>
    <lineage>
        <taxon>Bacteria</taxon>
        <taxon>Bacillati</taxon>
        <taxon>Actinomycetota</taxon>
        <taxon>Actinomycetes</taxon>
        <taxon>Micrococcales</taxon>
        <taxon>Microbacteriaceae</taxon>
        <taxon>Schumannella</taxon>
    </lineage>
</organism>
<dbReference type="AlphaFoldDB" id="A0A506Y2D3"/>
<dbReference type="Proteomes" id="UP000316252">
    <property type="component" value="Unassembled WGS sequence"/>
</dbReference>
<dbReference type="InterPro" id="IPR012545">
    <property type="entry name" value="DUF1697"/>
</dbReference>
<dbReference type="PANTHER" id="PTHR36439">
    <property type="entry name" value="BLL4334 PROTEIN"/>
    <property type="match status" value="1"/>
</dbReference>
<dbReference type="OrthoDB" id="9806494at2"/>
<dbReference type="PIRSF" id="PIRSF008502">
    <property type="entry name" value="UCP008502"/>
    <property type="match status" value="1"/>
</dbReference>
<reference evidence="1 2" key="1">
    <citation type="submission" date="2019-06" db="EMBL/GenBank/DDBJ databases">
        <authorList>
            <person name="Li F."/>
        </authorList>
    </citation>
    <scope>NUCLEOTIDE SEQUENCE [LARGE SCALE GENOMIC DNA]</scope>
    <source>
        <strain evidence="1 2">10F1D-1</strain>
    </source>
</reference>
<dbReference type="SUPFAM" id="SSF160379">
    <property type="entry name" value="SP0830-like"/>
    <property type="match status" value="1"/>
</dbReference>